<evidence type="ECO:0000313" key="3">
    <source>
        <dbReference type="Proteomes" id="UP000541444"/>
    </source>
</evidence>
<name>A0A7J7NQR4_9MAGN</name>
<organism evidence="2 3">
    <name type="scientific">Kingdonia uniflora</name>
    <dbReference type="NCBI Taxonomy" id="39325"/>
    <lineage>
        <taxon>Eukaryota</taxon>
        <taxon>Viridiplantae</taxon>
        <taxon>Streptophyta</taxon>
        <taxon>Embryophyta</taxon>
        <taxon>Tracheophyta</taxon>
        <taxon>Spermatophyta</taxon>
        <taxon>Magnoliopsida</taxon>
        <taxon>Ranunculales</taxon>
        <taxon>Circaeasteraceae</taxon>
        <taxon>Kingdonia</taxon>
    </lineage>
</organism>
<evidence type="ECO:0000256" key="1">
    <source>
        <dbReference type="SAM" id="MobiDB-lite"/>
    </source>
</evidence>
<accession>A0A7J7NQR4</accession>
<keyword evidence="3" id="KW-1185">Reference proteome</keyword>
<feature type="compositionally biased region" description="Polar residues" evidence="1">
    <location>
        <begin position="130"/>
        <end position="147"/>
    </location>
</feature>
<gene>
    <name evidence="2" type="ORF">GIB67_018902</name>
</gene>
<feature type="compositionally biased region" description="Polar residues" evidence="1">
    <location>
        <begin position="1"/>
        <end position="15"/>
    </location>
</feature>
<feature type="region of interest" description="Disordered" evidence="1">
    <location>
        <begin position="1"/>
        <end position="21"/>
    </location>
</feature>
<dbReference type="AlphaFoldDB" id="A0A7J7NQR4"/>
<dbReference type="Proteomes" id="UP000541444">
    <property type="component" value="Unassembled WGS sequence"/>
</dbReference>
<comment type="caution">
    <text evidence="2">The sequence shown here is derived from an EMBL/GenBank/DDBJ whole genome shotgun (WGS) entry which is preliminary data.</text>
</comment>
<protein>
    <submittedName>
        <fullName evidence="2">Uncharacterized protein</fullName>
    </submittedName>
</protein>
<reference evidence="2 3" key="1">
    <citation type="journal article" date="2020" name="IScience">
        <title>Genome Sequencing of the Endangered Kingdonia uniflora (Circaeasteraceae, Ranunculales) Reveals Potential Mechanisms of Evolutionary Specialization.</title>
        <authorList>
            <person name="Sun Y."/>
            <person name="Deng T."/>
            <person name="Zhang A."/>
            <person name="Moore M.J."/>
            <person name="Landis J.B."/>
            <person name="Lin N."/>
            <person name="Zhang H."/>
            <person name="Zhang X."/>
            <person name="Huang J."/>
            <person name="Zhang X."/>
            <person name="Sun H."/>
            <person name="Wang H."/>
        </authorList>
    </citation>
    <scope>NUCLEOTIDE SEQUENCE [LARGE SCALE GENOMIC DNA]</scope>
    <source>
        <strain evidence="2">TB1705</strain>
        <tissue evidence="2">Leaf</tissue>
    </source>
</reference>
<evidence type="ECO:0000313" key="2">
    <source>
        <dbReference type="EMBL" id="KAF6169535.1"/>
    </source>
</evidence>
<proteinExistence type="predicted"/>
<dbReference type="EMBL" id="JACGCM010000642">
    <property type="protein sequence ID" value="KAF6169535.1"/>
    <property type="molecule type" value="Genomic_DNA"/>
</dbReference>
<feature type="region of interest" description="Disordered" evidence="1">
    <location>
        <begin position="99"/>
        <end position="152"/>
    </location>
</feature>
<sequence length="300" mass="32407">MVSSSVNEVSTSGRTNESDNEGELGLEQFLGFLGQLVSYPPSSDALRELYKANVTIGGRLGNCIEFAVDSKNAVIAGVKSKVEKTKSLLVGLGLSRKKRVDSRSNKAQKDQSSMSMAGVDEGKRQVSGEEAQTNFSRTPGDGSSAQPNPFKPSKITLKYLKKWMLKALPASGTTGSGEVAKDKRGRVKPSGESGEKVAEGRSAMVDDLKEVGERAKLAVLHGEEDASKMVARLIKGIWLGIEEEKCKLKKTNIKVEKELAQSRTDALKEVMQLKASHAVVIGQLYVDTKANLDKMVEECD</sequence>
<feature type="region of interest" description="Disordered" evidence="1">
    <location>
        <begin position="171"/>
        <end position="200"/>
    </location>
</feature>